<dbReference type="PROSITE" id="PS50003">
    <property type="entry name" value="PH_DOMAIN"/>
    <property type="match status" value="1"/>
</dbReference>
<keyword evidence="1" id="KW-0343">GTPase activation</keyword>
<feature type="region of interest" description="Disordered" evidence="2">
    <location>
        <begin position="747"/>
        <end position="774"/>
    </location>
</feature>
<dbReference type="InterPro" id="IPR050729">
    <property type="entry name" value="Rho-GAP"/>
</dbReference>
<dbReference type="AlphaFoldDB" id="A0A8H7UZS3"/>
<feature type="region of interest" description="Disordered" evidence="2">
    <location>
        <begin position="376"/>
        <end position="399"/>
    </location>
</feature>
<evidence type="ECO:0000256" key="1">
    <source>
        <dbReference type="ARBA" id="ARBA00022468"/>
    </source>
</evidence>
<evidence type="ECO:0000313" key="5">
    <source>
        <dbReference type="EMBL" id="KAG2204771.1"/>
    </source>
</evidence>
<dbReference type="Proteomes" id="UP000650833">
    <property type="component" value="Unassembled WGS sequence"/>
</dbReference>
<name>A0A8H7UZS3_9FUNG</name>
<dbReference type="GO" id="GO:0005096">
    <property type="term" value="F:GTPase activator activity"/>
    <property type="evidence" value="ECO:0007669"/>
    <property type="project" value="UniProtKB-KW"/>
</dbReference>
<accession>A0A8H7UZS3</accession>
<dbReference type="GO" id="GO:0005737">
    <property type="term" value="C:cytoplasm"/>
    <property type="evidence" value="ECO:0007669"/>
    <property type="project" value="TreeGrafter"/>
</dbReference>
<dbReference type="GO" id="GO:0007165">
    <property type="term" value="P:signal transduction"/>
    <property type="evidence" value="ECO:0007669"/>
    <property type="project" value="InterPro"/>
</dbReference>
<feature type="compositionally biased region" description="Low complexity" evidence="2">
    <location>
        <begin position="765"/>
        <end position="774"/>
    </location>
</feature>
<dbReference type="Pfam" id="PF00169">
    <property type="entry name" value="PH"/>
    <property type="match status" value="1"/>
</dbReference>
<dbReference type="Gene3D" id="2.30.29.30">
    <property type="entry name" value="Pleckstrin-homology domain (PH domain)/Phosphotyrosine-binding domain (PTB)"/>
    <property type="match status" value="1"/>
</dbReference>
<feature type="compositionally biased region" description="Polar residues" evidence="2">
    <location>
        <begin position="376"/>
        <end position="387"/>
    </location>
</feature>
<protein>
    <recommendedName>
        <fullName evidence="7">RhoGAP-domain-containing protein</fullName>
    </recommendedName>
</protein>
<evidence type="ECO:0000259" key="4">
    <source>
        <dbReference type="PROSITE" id="PS50238"/>
    </source>
</evidence>
<keyword evidence="6" id="KW-1185">Reference proteome</keyword>
<dbReference type="Gene3D" id="1.10.555.10">
    <property type="entry name" value="Rho GTPase activation protein"/>
    <property type="match status" value="1"/>
</dbReference>
<feature type="region of interest" description="Disordered" evidence="2">
    <location>
        <begin position="848"/>
        <end position="874"/>
    </location>
</feature>
<organism evidence="5 6">
    <name type="scientific">Mucor plumbeus</name>
    <dbReference type="NCBI Taxonomy" id="97098"/>
    <lineage>
        <taxon>Eukaryota</taxon>
        <taxon>Fungi</taxon>
        <taxon>Fungi incertae sedis</taxon>
        <taxon>Mucoromycota</taxon>
        <taxon>Mucoromycotina</taxon>
        <taxon>Mucoromycetes</taxon>
        <taxon>Mucorales</taxon>
        <taxon>Mucorineae</taxon>
        <taxon>Mucoraceae</taxon>
        <taxon>Mucor</taxon>
    </lineage>
</organism>
<reference evidence="5" key="1">
    <citation type="submission" date="2020-12" db="EMBL/GenBank/DDBJ databases">
        <title>Metabolic potential, ecology and presence of endohyphal bacteria is reflected in genomic diversity of Mucoromycotina.</title>
        <authorList>
            <person name="Muszewska A."/>
            <person name="Okrasinska A."/>
            <person name="Steczkiewicz K."/>
            <person name="Drgas O."/>
            <person name="Orlowska M."/>
            <person name="Perlinska-Lenart U."/>
            <person name="Aleksandrzak-Piekarczyk T."/>
            <person name="Szatraj K."/>
            <person name="Zielenkiewicz U."/>
            <person name="Pilsyk S."/>
            <person name="Malc E."/>
            <person name="Mieczkowski P."/>
            <person name="Kruszewska J.S."/>
            <person name="Biernat P."/>
            <person name="Pawlowska J."/>
        </authorList>
    </citation>
    <scope>NUCLEOTIDE SEQUENCE</scope>
    <source>
        <strain evidence="5">CBS 226.32</strain>
    </source>
</reference>
<dbReference type="EMBL" id="JAEPRC010000189">
    <property type="protein sequence ID" value="KAG2204771.1"/>
    <property type="molecule type" value="Genomic_DNA"/>
</dbReference>
<dbReference type="SUPFAM" id="SSF48350">
    <property type="entry name" value="GTPase activation domain, GAP"/>
    <property type="match status" value="1"/>
</dbReference>
<evidence type="ECO:0000256" key="2">
    <source>
        <dbReference type="SAM" id="MobiDB-lite"/>
    </source>
</evidence>
<feature type="domain" description="PH" evidence="3">
    <location>
        <begin position="212"/>
        <end position="310"/>
    </location>
</feature>
<dbReference type="PROSITE" id="PS50238">
    <property type="entry name" value="RHOGAP"/>
    <property type="match status" value="1"/>
</dbReference>
<proteinExistence type="predicted"/>
<dbReference type="PANTHER" id="PTHR23176:SF129">
    <property type="entry name" value="RHO GTPASE ACTIVATING PROTEIN AT 16F, ISOFORM E-RELATED"/>
    <property type="match status" value="1"/>
</dbReference>
<dbReference type="InterPro" id="IPR000198">
    <property type="entry name" value="RhoGAP_dom"/>
</dbReference>
<dbReference type="SMART" id="SM00324">
    <property type="entry name" value="RhoGAP"/>
    <property type="match status" value="1"/>
</dbReference>
<feature type="domain" description="Rho-GAP" evidence="4">
    <location>
        <begin position="473"/>
        <end position="675"/>
    </location>
</feature>
<dbReference type="InterPro" id="IPR001849">
    <property type="entry name" value="PH_domain"/>
</dbReference>
<dbReference type="SUPFAM" id="SSF50729">
    <property type="entry name" value="PH domain-like"/>
    <property type="match status" value="1"/>
</dbReference>
<gene>
    <name evidence="5" type="ORF">INT46_006164</name>
</gene>
<evidence type="ECO:0000313" key="6">
    <source>
        <dbReference type="Proteomes" id="UP000650833"/>
    </source>
</evidence>
<dbReference type="InterPro" id="IPR011993">
    <property type="entry name" value="PH-like_dom_sf"/>
</dbReference>
<evidence type="ECO:0008006" key="7">
    <source>
        <dbReference type="Google" id="ProtNLM"/>
    </source>
</evidence>
<comment type="caution">
    <text evidence="5">The sequence shown here is derived from an EMBL/GenBank/DDBJ whole genome shotgun (WGS) entry which is preliminary data.</text>
</comment>
<dbReference type="SMART" id="SM00233">
    <property type="entry name" value="PH"/>
    <property type="match status" value="1"/>
</dbReference>
<evidence type="ECO:0000259" key="3">
    <source>
        <dbReference type="PROSITE" id="PS50003"/>
    </source>
</evidence>
<sequence length="970" mass="110688">MIIPSAPSNTTSSSSLCSFSSYSTIDTTTKDTQKSTSKSKQELWHIIEKQRVIIQELRKALVDVSTDRDDLLLKNKFIPTLPPRSPYRYNNHVETPDDYTQKSKLIPPIIQNNNDSKNNKIKIKIKSIHSNRFNIAIIDDSGKESWNIEKTYTDLTYLNHTLHEKTQLPFNLSIDLVDKKQRKNIIEEFFKNVLKCQGDLSNVYSFISTGTSKNQQGYLSKRGKQAIGGWKTYYFILCESELRYFNTRQECLYVQTIKLTHDTQIGKQANDNMESFEHAFIILHDSPIILSADSDAERDKWVQALLSITRKRRTIVQPVIPHNTESKALIVRSSSHVNNHKSMHIENHQQHSQLKTDNRSSIDGQAILNYYESIHQPSQQSQRTVVSKPSADSLPLNFHGDDKKKKYRKSFWSRRKFFNNSNIPSTITATATKPILDTNIRHTLSFPFINNTEESSSSGSSACSTPMFQVFGVPLEAAIRVSRVSDKYELPAIVYRCIEYLEEKNAAYEEGIYRLSGSSVQISHLRQQFCEYGDVDMLDDKYADFDVHVVAGLLKAWLRELPISVLTNELLNDFLLISDIKDKQSRIQELGLLVSILPLSNYTLLRTLIAHLIHIVHNAEFNKMTLRNVGIVFAPTLSIPSDIFTLLMSEFEYIFWTKEQEQILPESSTSADRIKNNYLKAEKRSNRNSRDYKNQVPSNIISLEDDIRHESLVIEQDEIDNNMGYHQKAASCSAIPSFNSLTSISTASTTTTTTPPNSIKHKSARPSSFSSSSAASKQTVTDQLSLLFPLPSFCLYSKKALVNEYALESEIVQFLAPLSIVLKERLPMFVGVLQSLFTVVNDMPFVDREEEVEEEEEEVEDEDEYTDMEEEEQNELDSSSPFTIIGLNSMKLVIWNNMYDHVTDSTVFKKDLCLVIFVSAHLTDAIILKNMNSLKESILNENSCSSFNVTANQLGDQLIPLVKYWFEEGH</sequence>
<dbReference type="InterPro" id="IPR008936">
    <property type="entry name" value="Rho_GTPase_activation_prot"/>
</dbReference>
<dbReference type="PANTHER" id="PTHR23176">
    <property type="entry name" value="RHO/RAC/CDC GTPASE-ACTIVATING PROTEIN"/>
    <property type="match status" value="1"/>
</dbReference>
<dbReference type="OrthoDB" id="185175at2759"/>
<dbReference type="Pfam" id="PF00620">
    <property type="entry name" value="RhoGAP"/>
    <property type="match status" value="1"/>
</dbReference>